<protein>
    <submittedName>
        <fullName evidence="9">MFS general substrate transporter</fullName>
    </submittedName>
</protein>
<dbReference type="AlphaFoldDB" id="A0A0H2RKA0"/>
<feature type="transmembrane region" description="Helical" evidence="8">
    <location>
        <begin position="148"/>
        <end position="167"/>
    </location>
</feature>
<keyword evidence="2" id="KW-0813">Transport</keyword>
<evidence type="ECO:0000313" key="10">
    <source>
        <dbReference type="Proteomes" id="UP000053477"/>
    </source>
</evidence>
<keyword evidence="3" id="KW-1003">Cell membrane</keyword>
<evidence type="ECO:0000256" key="4">
    <source>
        <dbReference type="ARBA" id="ARBA00022692"/>
    </source>
</evidence>
<dbReference type="Pfam" id="PF07690">
    <property type="entry name" value="MFS_1"/>
    <property type="match status" value="1"/>
</dbReference>
<feature type="transmembrane region" description="Helical" evidence="8">
    <location>
        <begin position="261"/>
        <end position="285"/>
    </location>
</feature>
<organism evidence="9 10">
    <name type="scientific">Schizopora paradoxa</name>
    <dbReference type="NCBI Taxonomy" id="27342"/>
    <lineage>
        <taxon>Eukaryota</taxon>
        <taxon>Fungi</taxon>
        <taxon>Dikarya</taxon>
        <taxon>Basidiomycota</taxon>
        <taxon>Agaricomycotina</taxon>
        <taxon>Agaricomycetes</taxon>
        <taxon>Hymenochaetales</taxon>
        <taxon>Schizoporaceae</taxon>
        <taxon>Schizopora</taxon>
    </lineage>
</organism>
<dbReference type="SUPFAM" id="SSF103473">
    <property type="entry name" value="MFS general substrate transporter"/>
    <property type="match status" value="1"/>
</dbReference>
<evidence type="ECO:0000256" key="8">
    <source>
        <dbReference type="SAM" id="Phobius"/>
    </source>
</evidence>
<dbReference type="Proteomes" id="UP000053477">
    <property type="component" value="Unassembled WGS sequence"/>
</dbReference>
<feature type="transmembrane region" description="Helical" evidence="8">
    <location>
        <begin position="122"/>
        <end position="142"/>
    </location>
</feature>
<feature type="transmembrane region" description="Helical" evidence="8">
    <location>
        <begin position="49"/>
        <end position="67"/>
    </location>
</feature>
<keyword evidence="5 8" id="KW-1133">Transmembrane helix</keyword>
<feature type="transmembrane region" description="Helical" evidence="8">
    <location>
        <begin position="87"/>
        <end position="110"/>
    </location>
</feature>
<dbReference type="OrthoDB" id="9986881at2759"/>
<dbReference type="Gene3D" id="1.20.1250.20">
    <property type="entry name" value="MFS general substrate transporter like domains"/>
    <property type="match status" value="1"/>
</dbReference>
<dbReference type="STRING" id="27342.A0A0H2RKA0"/>
<feature type="transmembrane region" description="Helical" evidence="8">
    <location>
        <begin position="222"/>
        <end position="241"/>
    </location>
</feature>
<reference evidence="9 10" key="1">
    <citation type="submission" date="2015-04" db="EMBL/GenBank/DDBJ databases">
        <title>Complete genome sequence of Schizopora paradoxa KUC8140, a cosmopolitan wood degrader in East Asia.</title>
        <authorList>
            <consortium name="DOE Joint Genome Institute"/>
            <person name="Min B."/>
            <person name="Park H."/>
            <person name="Jang Y."/>
            <person name="Kim J.-J."/>
            <person name="Kim K.H."/>
            <person name="Pangilinan J."/>
            <person name="Lipzen A."/>
            <person name="Riley R."/>
            <person name="Grigoriev I.V."/>
            <person name="Spatafora J.W."/>
            <person name="Choi I.-G."/>
        </authorList>
    </citation>
    <scope>NUCLEOTIDE SEQUENCE [LARGE SCALE GENOMIC DNA]</scope>
    <source>
        <strain evidence="9 10">KUC8140</strain>
    </source>
</reference>
<evidence type="ECO:0000256" key="3">
    <source>
        <dbReference type="ARBA" id="ARBA00022475"/>
    </source>
</evidence>
<dbReference type="GO" id="GO:0005886">
    <property type="term" value="C:plasma membrane"/>
    <property type="evidence" value="ECO:0007669"/>
    <property type="project" value="UniProtKB-SubCell"/>
</dbReference>
<evidence type="ECO:0000256" key="2">
    <source>
        <dbReference type="ARBA" id="ARBA00022448"/>
    </source>
</evidence>
<keyword evidence="6 8" id="KW-0472">Membrane</keyword>
<keyword evidence="10" id="KW-1185">Reference proteome</keyword>
<dbReference type="InParanoid" id="A0A0H2RKA0"/>
<evidence type="ECO:0000256" key="5">
    <source>
        <dbReference type="ARBA" id="ARBA00022989"/>
    </source>
</evidence>
<evidence type="ECO:0000256" key="6">
    <source>
        <dbReference type="ARBA" id="ARBA00023136"/>
    </source>
</evidence>
<dbReference type="GO" id="GO:0022857">
    <property type="term" value="F:transmembrane transporter activity"/>
    <property type="evidence" value="ECO:0007669"/>
    <property type="project" value="InterPro"/>
</dbReference>
<gene>
    <name evidence="9" type="ORF">SCHPADRAFT_830073</name>
</gene>
<accession>A0A0H2RKA0</accession>
<feature type="transmembrane region" description="Helical" evidence="8">
    <location>
        <begin position="331"/>
        <end position="359"/>
    </location>
</feature>
<dbReference type="PANTHER" id="PTHR23502:SF186">
    <property type="entry name" value="MAJOR FACILITATOR SUPERFAMILY (MFS) PROFILE DOMAIN-CONTAINING PROTEIN"/>
    <property type="match status" value="1"/>
</dbReference>
<proteinExistence type="predicted"/>
<dbReference type="EMBL" id="KQ085986">
    <property type="protein sequence ID" value="KLO12037.1"/>
    <property type="molecule type" value="Genomic_DNA"/>
</dbReference>
<feature type="region of interest" description="Disordered" evidence="7">
    <location>
        <begin position="441"/>
        <end position="481"/>
    </location>
</feature>
<feature type="transmembrane region" description="Helical" evidence="8">
    <location>
        <begin position="397"/>
        <end position="419"/>
    </location>
</feature>
<comment type="subcellular location">
    <subcellularLocation>
        <location evidence="1">Cell membrane</location>
        <topology evidence="1">Multi-pass membrane protein</topology>
    </subcellularLocation>
</comment>
<evidence type="ECO:0000313" key="9">
    <source>
        <dbReference type="EMBL" id="KLO12037.1"/>
    </source>
</evidence>
<keyword evidence="4 8" id="KW-0812">Transmembrane</keyword>
<dbReference type="InterPro" id="IPR036259">
    <property type="entry name" value="MFS_trans_sf"/>
</dbReference>
<name>A0A0H2RKA0_9AGAM</name>
<evidence type="ECO:0000256" key="7">
    <source>
        <dbReference type="SAM" id="MobiDB-lite"/>
    </source>
</evidence>
<dbReference type="PANTHER" id="PTHR23502">
    <property type="entry name" value="MAJOR FACILITATOR SUPERFAMILY"/>
    <property type="match status" value="1"/>
</dbReference>
<sequence>MTTLEREGTTNFVAFEKGDPENARNWPESKKNLAPEEIQLIQEFRISEVTADAGLAVFVLGFSFGPIFCPMSEMYGRRLPYMISWTMLVGCSAITAFVNNIPVIIIFRFFSGCAAACAQNNTLAFSTGPLLAIPVGFIILAKTGSHDWVLRVYFFVVTVLLPIVFILPESHGPTLLAARARSLWKAGVLNARAANEIHYDSLKEIVNQHIIRPFDMLLREPIALGSAVWLTLGSALVYLYFEIFPLLFLEKHNFSLEDAGLPFFSLLIGFPLAVVISAISSRILLPKRIPYLQPKNADPNDPETHLKNSIIACLLMPISLFWLAWSSGTNVHWIVPTLSGIPIACSLIMLMLSFVTYTLHTYTIFSNSANACNSFMRSFGSFALAISSHKIVSSLGFNWGVSLFGFLSFGLLPIPIIFLRYGKRLRSRSYYAKEAARVISEMDDSSVGDAAGDANEPGDSSPYAEEMEKESSRAGSETFEV</sequence>
<feature type="transmembrane region" description="Helical" evidence="8">
    <location>
        <begin position="306"/>
        <end position="325"/>
    </location>
</feature>
<dbReference type="InterPro" id="IPR011701">
    <property type="entry name" value="MFS"/>
</dbReference>
<evidence type="ECO:0000256" key="1">
    <source>
        <dbReference type="ARBA" id="ARBA00004651"/>
    </source>
</evidence>